<feature type="compositionally biased region" description="Low complexity" evidence="1">
    <location>
        <begin position="547"/>
        <end position="560"/>
    </location>
</feature>
<feature type="region of interest" description="Disordered" evidence="1">
    <location>
        <begin position="547"/>
        <end position="568"/>
    </location>
</feature>
<accession>A0ABQ7MK09</accession>
<evidence type="ECO:0000313" key="2">
    <source>
        <dbReference type="EMBL" id="KAG5398231.1"/>
    </source>
</evidence>
<feature type="region of interest" description="Disordered" evidence="1">
    <location>
        <begin position="239"/>
        <end position="304"/>
    </location>
</feature>
<name>A0ABQ7MK09_BRACM</name>
<gene>
    <name evidence="2" type="primary">A05g508230.1_BraROA</name>
    <name evidence="2" type="ORF">IGI04_020045</name>
</gene>
<feature type="compositionally biased region" description="Low complexity" evidence="1">
    <location>
        <begin position="269"/>
        <end position="278"/>
    </location>
</feature>
<organism evidence="2 3">
    <name type="scientific">Brassica rapa subsp. trilocularis</name>
    <dbReference type="NCBI Taxonomy" id="1813537"/>
    <lineage>
        <taxon>Eukaryota</taxon>
        <taxon>Viridiplantae</taxon>
        <taxon>Streptophyta</taxon>
        <taxon>Embryophyta</taxon>
        <taxon>Tracheophyta</taxon>
        <taxon>Spermatophyta</taxon>
        <taxon>Magnoliopsida</taxon>
        <taxon>eudicotyledons</taxon>
        <taxon>Gunneridae</taxon>
        <taxon>Pentapetalae</taxon>
        <taxon>rosids</taxon>
        <taxon>malvids</taxon>
        <taxon>Brassicales</taxon>
        <taxon>Brassicaceae</taxon>
        <taxon>Brassiceae</taxon>
        <taxon>Brassica</taxon>
    </lineage>
</organism>
<evidence type="ECO:0000313" key="3">
    <source>
        <dbReference type="Proteomes" id="UP000823674"/>
    </source>
</evidence>
<protein>
    <recommendedName>
        <fullName evidence="4">Transposase-associated domain-containing protein</fullName>
    </recommendedName>
</protein>
<dbReference type="Proteomes" id="UP000823674">
    <property type="component" value="Chromosome A05"/>
</dbReference>
<dbReference type="InterPro" id="IPR004252">
    <property type="entry name" value="Probable_transposase_24"/>
</dbReference>
<sequence length="626" mass="70899">MSSSNYFRSWIRTRDCLRKNTNEHREFGGWMFTYVSAGLARCETFDDWIREMVVGPNFVVKSYPRFCTRGYAFTTQKRRRSSTTYDAGVCSASGDDVYYGHINEILEIKYLGMVGLRFDLTDFGEEAAVHVEDEPVIGEFHQDPDSDSSEMKYGENNRCFKTPNPGSSEFPRFRRTPHNIRASPIFFPISLFLSAPHSLSLSRFPATPPFSLAISGESALTLPHNHIFVRLNGRIVSNDDQIRPRQRRSRGGMGSQSRGSSSHVQDYVSPHSSYHTSPSPLPAPAAPAPAPPAPAPPGPPGVMSVAELVQQPGRDHLPYLTEFNRSGNGISAWINRMMYSALDKGHPTFTDFPPEKQHLWFRQFAQEFNWNSDDTLSIYHHFIHKVIDNYGKQMYEWKKKWEVNKVPKSMNDTVWEELCAQWDKEETKETSSTNSNNRRSDRKGKGIYKHNLGAQSIATLADRMAEENEGDPVDDLALMKRAYTNKKTGQIDDGLVRDVVDLVQTQVYDEVSQLQTDDDDSTASTNLSRVRINEIVESSVPKKKGRLVGLGRRSRSAAPSSAPPPYVDPEVLTAQLKDKDDRISALETQMAAQQAGYETQKRLNEQMMEMMKKMYPNEVFPNIPDP</sequence>
<evidence type="ECO:0000256" key="1">
    <source>
        <dbReference type="SAM" id="MobiDB-lite"/>
    </source>
</evidence>
<comment type="caution">
    <text evidence="2">The sequence shown here is derived from an EMBL/GenBank/DDBJ whole genome shotgun (WGS) entry which is preliminary data.</text>
</comment>
<dbReference type="Pfam" id="PF03004">
    <property type="entry name" value="Transposase_24"/>
    <property type="match status" value="1"/>
</dbReference>
<feature type="region of interest" description="Disordered" evidence="1">
    <location>
        <begin position="425"/>
        <end position="447"/>
    </location>
</feature>
<dbReference type="PANTHER" id="PTHR33411">
    <property type="entry name" value="OS08G0392500 PROTEIN"/>
    <property type="match status" value="1"/>
</dbReference>
<feature type="compositionally biased region" description="Pro residues" evidence="1">
    <location>
        <begin position="279"/>
        <end position="300"/>
    </location>
</feature>
<dbReference type="PANTHER" id="PTHR33411:SF34">
    <property type="entry name" value="PROTEIN, PUTATIVE-RELATED"/>
    <property type="match status" value="1"/>
</dbReference>
<keyword evidence="3" id="KW-1185">Reference proteome</keyword>
<evidence type="ECO:0008006" key="4">
    <source>
        <dbReference type="Google" id="ProtNLM"/>
    </source>
</evidence>
<reference evidence="2 3" key="1">
    <citation type="submission" date="2021-03" db="EMBL/GenBank/DDBJ databases">
        <authorList>
            <person name="King G.J."/>
            <person name="Bancroft I."/>
            <person name="Baten A."/>
            <person name="Bloomfield J."/>
            <person name="Borpatragohain P."/>
            <person name="He Z."/>
            <person name="Irish N."/>
            <person name="Irwin J."/>
            <person name="Liu K."/>
            <person name="Mauleon R.P."/>
            <person name="Moore J."/>
            <person name="Morris R."/>
            <person name="Ostergaard L."/>
            <person name="Wang B."/>
            <person name="Wells R."/>
        </authorList>
    </citation>
    <scope>NUCLEOTIDE SEQUENCE [LARGE SCALE GENOMIC DNA]</scope>
    <source>
        <strain evidence="2">R-o-18</strain>
        <tissue evidence="2">Leaf</tissue>
    </source>
</reference>
<proteinExistence type="predicted"/>
<dbReference type="EMBL" id="JADBGQ010000005">
    <property type="protein sequence ID" value="KAG5398231.1"/>
    <property type="molecule type" value="Genomic_DNA"/>
</dbReference>